<evidence type="ECO:0000313" key="4">
    <source>
        <dbReference type="Proteomes" id="UP000085678"/>
    </source>
</evidence>
<dbReference type="Proteomes" id="UP000085678">
    <property type="component" value="Unplaced"/>
</dbReference>
<dbReference type="Gene3D" id="2.170.300.10">
    <property type="entry name" value="Tie2 ligand-binding domain superfamily"/>
    <property type="match status" value="1"/>
</dbReference>
<dbReference type="InterPro" id="IPR035234">
    <property type="entry name" value="IgGFc-bd_N"/>
</dbReference>
<dbReference type="InterPro" id="IPR036383">
    <property type="entry name" value="TSP1_rpt_sf"/>
</dbReference>
<dbReference type="InterPro" id="IPR000884">
    <property type="entry name" value="TSP1_rpt"/>
</dbReference>
<dbReference type="PANTHER" id="PTHR39069">
    <property type="entry name" value="ECDYSONE-INDUCIBLE GENE E1, ISOFORM A"/>
    <property type="match status" value="1"/>
</dbReference>
<dbReference type="RefSeq" id="XP_013421721.1">
    <property type="nucleotide sequence ID" value="XM_013566267.1"/>
</dbReference>
<keyword evidence="1" id="KW-0812">Transmembrane</keyword>
<evidence type="ECO:0000259" key="3">
    <source>
        <dbReference type="PROSITE" id="PS01186"/>
    </source>
</evidence>
<dbReference type="SUPFAM" id="SSF82895">
    <property type="entry name" value="TSP-1 type 1 repeat"/>
    <property type="match status" value="1"/>
</dbReference>
<dbReference type="PROSITE" id="PS01186">
    <property type="entry name" value="EGF_2"/>
    <property type="match status" value="1"/>
</dbReference>
<keyword evidence="4" id="KW-1185">Reference proteome</keyword>
<dbReference type="Gene3D" id="2.20.100.10">
    <property type="entry name" value="Thrombospondin type-1 (TSP1) repeat"/>
    <property type="match status" value="1"/>
</dbReference>
<dbReference type="PROSITE" id="PS50092">
    <property type="entry name" value="TSP1"/>
    <property type="match status" value="1"/>
</dbReference>
<dbReference type="OrthoDB" id="6136115at2759"/>
<gene>
    <name evidence="5" type="primary">LOC106181787</name>
</gene>
<dbReference type="KEGG" id="lak:106181787"/>
<sequence>MTNLHFGILVVLICLGNLASASFSNEGTEFYVGFMDNDYGDGRDMYLYMTTGSNTPAEVTVTAPKQDTNFRKTAQVARGQSVRVSIPANFKATGSQVESKGIHVMSTQPISLYGLNQEQGSGDAFTAIPVTGLGSKYSAITWSNQGQILVVSTQDRTEVTVKLPGRANNAITYNGVTHTGYAVFTVTMSRYQTLHLQSDDLTATQIEANSAIAVFSGSKKVQIEGTMTSDHLVQQLTPYDAWGKEFLISAPPNSQKYKMKIVSQDRHPNIGRVYISGEAASGTFVTEFYTFVRDYQSNVLRRVWSDSPIQVALFTQSMDSSTNMIDASMVLVPPVYQYRSRYTFTTLGQTAAEMSSHMTIYVANVTTNAGTLRMDGQPMNMSFTRMSSTNYYVSTMPVSPGAHEIYSTDPLTNFYGIMSGFHASSNGNYYVTYPAGMNVAKNTLGCSPFVGQNIVAGNQVDEDCDGRVDEEIKNNIDDDGDGKVDEDLSLPPRANGNWGSWGSWEACSVTCENGTKSRRRQCNSPEPTNGGLACPTDVQGDTDTVPCSLQRCPECDPAAAVSCTSKPNTVCSANRFCECEPGYRDTTGLGQCVKRKIGDTCVLSTDCNTVVGNSRCVEGRCVCSVGYKPGPDNTACVQLTVGDACTSTDQCDVVMDHVTCGTGNTCQCNLGYIATSGQLQCRKRVVGDSCSTDGDCSTAVTGTTCSTSTRRCTCAIGYRPSTDSTSCLARVIGDTCQLDEDCSTIPQSQCQSGTCQCDDVFLASGSTCRPRLIGDTCSSSSNGNEQCNASVSNSVCFQSRCKCELGYYPSTDSTTCRKRTIGTATSCIVQEDCTAAIPNSRCDEGVCNCNDGFYSPTGNSCIKRMIGDTCQMDLDCSTVIPFGVCLRGRCSCPSTHITFSDLTGCRIRLIGDSCSDTNQCETAIRNSSCVNSVCQCDLGYTASHDNSTCNKRTIGVHSCSADTDCLSAVRWSVCRENVCKCSDGYVPTNDGSACNMRKIGDQCQNALDCALIRESVCGTSNNCQCNLGFTATENRTACRQLQIGDPCTNQQHCETSILNGECHIHLSVCACPLGYHAETLNRCVKRKIGDATCNRSVDCSEAVEGSMCKEGICACMSGYKASADMTTCRKRMIGDNCTSVADCTSYMEHSECVEGKCACNPQYLPNEDRSNCRTRVLGDPCELAQSTTAQCNISVSHSICENLVCVCEPGYSKSVDGRACIKDGPCLTNTDCNAVLLNSFCFNGRCICTDGYKRMALPSGEEFCQSRPLNDPCQSTGECSAILPANSSECRDNGGNKRCLCSDSHREFNSTQCRRAQINDTCETPRSTTMCTDPIPFSECSDSRCVCKAGYMASADRASCTKRAVGSPCSTNNDCQAAVVDSLCSDGTCSCKQGYKYISTESACRKRQMDDACSIPEDCSASVASSTCSNGKCACISGYVQESKSKCRIIHIDDNCTVNADCSAVSGEAECKAQGTKNMCKCKDGYYPSDYKLLACAQRQVGDKNCDKPADCSQVIPHSTCYNNECVCVAGYRSTLDGKGCRNTLENWEIALIAAACAFVCFAILCFLLGWCGRKRIRRRHSMKQFTGAWHSSIEDLRVSSAASDSTFNKEDMKSWPADGMTERERVETMSNPVYETSEIKPSDVGLEF</sequence>
<reference evidence="5" key="1">
    <citation type="submission" date="2025-08" db="UniProtKB">
        <authorList>
            <consortium name="RefSeq"/>
        </authorList>
    </citation>
    <scope>IDENTIFICATION</scope>
    <source>
        <tissue evidence="5">Gonads</tissue>
    </source>
</reference>
<keyword evidence="1" id="KW-0472">Membrane</keyword>
<dbReference type="InterPro" id="IPR000742">
    <property type="entry name" value="EGF"/>
</dbReference>
<keyword evidence="2" id="KW-0732">Signal</keyword>
<proteinExistence type="predicted"/>
<evidence type="ECO:0000256" key="1">
    <source>
        <dbReference type="SAM" id="Phobius"/>
    </source>
</evidence>
<feature type="chain" id="PRO_5010313781" evidence="2">
    <location>
        <begin position="22"/>
        <end position="1649"/>
    </location>
</feature>
<keyword evidence="1" id="KW-1133">Transmembrane helix</keyword>
<dbReference type="GeneID" id="106181787"/>
<dbReference type="SMART" id="SM00209">
    <property type="entry name" value="TSP1"/>
    <property type="match status" value="1"/>
</dbReference>
<dbReference type="InParanoid" id="A0A1S3KHM0"/>
<accession>A0A1S3KHM0</accession>
<name>A0A1S3KHM0_LINAN</name>
<dbReference type="SUPFAM" id="SSF57184">
    <property type="entry name" value="Growth factor receptor domain"/>
    <property type="match status" value="1"/>
</dbReference>
<feature type="signal peptide" evidence="2">
    <location>
        <begin position="1"/>
        <end position="21"/>
    </location>
</feature>
<dbReference type="STRING" id="7574.A0A1S3KHM0"/>
<feature type="transmembrane region" description="Helical" evidence="1">
    <location>
        <begin position="1550"/>
        <end position="1573"/>
    </location>
</feature>
<evidence type="ECO:0000256" key="2">
    <source>
        <dbReference type="SAM" id="SignalP"/>
    </source>
</evidence>
<dbReference type="PANTHER" id="PTHR39069:SF8">
    <property type="entry name" value="FI17111P1"/>
    <property type="match status" value="1"/>
</dbReference>
<feature type="domain" description="EGF-like" evidence="3">
    <location>
        <begin position="1069"/>
        <end position="1083"/>
    </location>
</feature>
<organism evidence="4 5">
    <name type="scientific">Lingula anatina</name>
    <name type="common">Brachiopod</name>
    <name type="synonym">Lingula unguis</name>
    <dbReference type="NCBI Taxonomy" id="7574"/>
    <lineage>
        <taxon>Eukaryota</taxon>
        <taxon>Metazoa</taxon>
        <taxon>Spiralia</taxon>
        <taxon>Lophotrochozoa</taxon>
        <taxon>Brachiopoda</taxon>
        <taxon>Linguliformea</taxon>
        <taxon>Lingulata</taxon>
        <taxon>Lingulida</taxon>
        <taxon>Linguloidea</taxon>
        <taxon>Lingulidae</taxon>
        <taxon>Lingula</taxon>
    </lineage>
</organism>
<dbReference type="SMART" id="SM00181">
    <property type="entry name" value="EGF"/>
    <property type="match status" value="14"/>
</dbReference>
<dbReference type="Pfam" id="PF17517">
    <property type="entry name" value="IgGFc_binding"/>
    <property type="match status" value="1"/>
</dbReference>
<evidence type="ECO:0000313" key="5">
    <source>
        <dbReference type="RefSeq" id="XP_013421721.1"/>
    </source>
</evidence>
<dbReference type="InterPro" id="IPR009030">
    <property type="entry name" value="Growth_fac_rcpt_cys_sf"/>
</dbReference>
<protein>
    <submittedName>
        <fullName evidence="5">Multiple epidermal growth factor-like domains protein 6 isoform X1</fullName>
    </submittedName>
</protein>